<dbReference type="GO" id="GO:0009236">
    <property type="term" value="P:cobalamin biosynthetic process"/>
    <property type="evidence" value="ECO:0007669"/>
    <property type="project" value="InterPro"/>
</dbReference>
<protein>
    <submittedName>
        <fullName evidence="3">Cobalt-precorrin 5A acetaldehyde-lyase</fullName>
    </submittedName>
</protein>
<dbReference type="Gene3D" id="3.30.420.180">
    <property type="entry name" value="CobE/GbiG C-terminal domain"/>
    <property type="match status" value="1"/>
</dbReference>
<dbReference type="Pfam" id="PF11760">
    <property type="entry name" value="CbiG_N"/>
    <property type="match status" value="1"/>
</dbReference>
<sequence>MPEPAANPPSTAILAFSRLGMPLGLELARFLKAELWVPQRLAAHADTSALDMVQTFDALDECMQRIFHTRTAHVFIGATGIAVRAIAPHVRSKATDPAVVVLDQNGKHCVSLLSGHLGGANALTRRIAEFTGAQAVITTGTDCAGLPAPDDLARKLELRASNIPCIKAVNALLLEGEAPQLYDPLDIFSRHKQGTRPLSHWFHPCRTPEAWNPNVPGVWIHWTTPPQNAFALHPPCLHAGLGCRRGTSAQEILTFLRTTVQEHGLAIPALADLSSIEAKADEPGLLQAADTLGLSLQFYPADRLSRVTTPTPSALVQQHMGVPSVCEAAAILSANNGPLILPKRHNNRITLAVAVSSWPDSVPETRTT</sequence>
<dbReference type="InterPro" id="IPR036518">
    <property type="entry name" value="CobE/GbiG_C_sf"/>
</dbReference>
<accession>A0A1T4X1U7</accession>
<dbReference type="EMBL" id="FUYC01000006">
    <property type="protein sequence ID" value="SKA83623.1"/>
    <property type="molecule type" value="Genomic_DNA"/>
</dbReference>
<feature type="domain" description="CobE/GbiG C-terminal" evidence="1">
    <location>
        <begin position="237"/>
        <end position="354"/>
    </location>
</feature>
<evidence type="ECO:0000313" key="3">
    <source>
        <dbReference type="EMBL" id="SKA83623.1"/>
    </source>
</evidence>
<dbReference type="GO" id="GO:0016829">
    <property type="term" value="F:lyase activity"/>
    <property type="evidence" value="ECO:0007669"/>
    <property type="project" value="UniProtKB-KW"/>
</dbReference>
<dbReference type="InterPro" id="IPR038029">
    <property type="entry name" value="GbiG_N_sf"/>
</dbReference>
<proteinExistence type="predicted"/>
<dbReference type="PANTHER" id="PTHR37477:SF1">
    <property type="entry name" value="COBALT-PRECORRIN-5A HYDROLASE"/>
    <property type="match status" value="1"/>
</dbReference>
<keyword evidence="3" id="KW-0456">Lyase</keyword>
<evidence type="ECO:0000259" key="1">
    <source>
        <dbReference type="Pfam" id="PF01890"/>
    </source>
</evidence>
<dbReference type="AlphaFoldDB" id="A0A1T4X1U7"/>
<feature type="domain" description="Cobalamin synthesis G N-terminal" evidence="2">
    <location>
        <begin position="62"/>
        <end position="142"/>
    </location>
</feature>
<keyword evidence="4" id="KW-1185">Reference proteome</keyword>
<evidence type="ECO:0000313" key="4">
    <source>
        <dbReference type="Proteomes" id="UP000190027"/>
    </source>
</evidence>
<dbReference type="SUPFAM" id="SSF159664">
    <property type="entry name" value="CobE/GbiG C-terminal domain-like"/>
    <property type="match status" value="1"/>
</dbReference>
<dbReference type="RefSeq" id="WP_144019328.1">
    <property type="nucleotide sequence ID" value="NZ_FUYC01000006.1"/>
</dbReference>
<dbReference type="Proteomes" id="UP000190027">
    <property type="component" value="Unassembled WGS sequence"/>
</dbReference>
<dbReference type="OrthoDB" id="9781023at2"/>
<dbReference type="InterPro" id="IPR052553">
    <property type="entry name" value="CbiG_hydrolase"/>
</dbReference>
<dbReference type="SUPFAM" id="SSF159672">
    <property type="entry name" value="CbiG N-terminal domain-like"/>
    <property type="match status" value="1"/>
</dbReference>
<name>A0A1T4X1U7_9BACT</name>
<organism evidence="3 4">
    <name type="scientific">Paucidesulfovibrio gracilis DSM 16080</name>
    <dbReference type="NCBI Taxonomy" id="1121449"/>
    <lineage>
        <taxon>Bacteria</taxon>
        <taxon>Pseudomonadati</taxon>
        <taxon>Thermodesulfobacteriota</taxon>
        <taxon>Desulfovibrionia</taxon>
        <taxon>Desulfovibrionales</taxon>
        <taxon>Desulfovibrionaceae</taxon>
        <taxon>Paucidesulfovibrio</taxon>
    </lineage>
</organism>
<evidence type="ECO:0000259" key="2">
    <source>
        <dbReference type="Pfam" id="PF11760"/>
    </source>
</evidence>
<gene>
    <name evidence="3" type="ORF">SAMN02745704_01684</name>
</gene>
<dbReference type="InterPro" id="IPR021744">
    <property type="entry name" value="CbiG_N"/>
</dbReference>
<dbReference type="Gene3D" id="3.40.50.11220">
    <property type="match status" value="1"/>
</dbReference>
<reference evidence="3 4" key="1">
    <citation type="submission" date="2017-02" db="EMBL/GenBank/DDBJ databases">
        <authorList>
            <person name="Peterson S.W."/>
        </authorList>
    </citation>
    <scope>NUCLEOTIDE SEQUENCE [LARGE SCALE GENOMIC DNA]</scope>
    <source>
        <strain evidence="3 4">DSM 16080</strain>
    </source>
</reference>
<dbReference type="STRING" id="1121449.SAMN02745704_01684"/>
<dbReference type="InterPro" id="IPR002750">
    <property type="entry name" value="CobE/GbiG_C"/>
</dbReference>
<dbReference type="PANTHER" id="PTHR37477">
    <property type="entry name" value="COBALT-PRECORRIN-5A HYDROLASE"/>
    <property type="match status" value="1"/>
</dbReference>
<dbReference type="Pfam" id="PF01890">
    <property type="entry name" value="CbiG_C"/>
    <property type="match status" value="1"/>
</dbReference>